<proteinExistence type="predicted"/>
<protein>
    <submittedName>
        <fullName evidence="2">Uncharacterized protein</fullName>
    </submittedName>
</protein>
<evidence type="ECO:0000313" key="2">
    <source>
        <dbReference type="EMBL" id="HCV83042.1"/>
    </source>
</evidence>
<comment type="caution">
    <text evidence="2">The sequence shown here is derived from an EMBL/GenBank/DDBJ whole genome shotgun (WGS) entry which is preliminary data.</text>
</comment>
<feature type="region of interest" description="Disordered" evidence="1">
    <location>
        <begin position="1"/>
        <end position="31"/>
    </location>
</feature>
<organism evidence="2 3">
    <name type="scientific">Zunongwangia profunda</name>
    <dbReference type="NCBI Taxonomy" id="398743"/>
    <lineage>
        <taxon>Bacteria</taxon>
        <taxon>Pseudomonadati</taxon>
        <taxon>Bacteroidota</taxon>
        <taxon>Flavobacteriia</taxon>
        <taxon>Flavobacteriales</taxon>
        <taxon>Flavobacteriaceae</taxon>
        <taxon>Zunongwangia</taxon>
    </lineage>
</organism>
<dbReference type="RefSeq" id="WP_013074042.1">
    <property type="nucleotide sequence ID" value="NZ_CAJXAW010000060.1"/>
</dbReference>
<dbReference type="AlphaFoldDB" id="A0A3D5J6K1"/>
<dbReference type="Proteomes" id="UP000264330">
    <property type="component" value="Unassembled WGS sequence"/>
</dbReference>
<sequence length="61" mass="7147">MGLEFDYKDGQTPLDDDEKESSPQKASRRTNFSQKIKIKNSVKNLKATLEKLQIVKFHFKF</sequence>
<accession>A0A3D5J6K1</accession>
<name>A0A3D5J6K1_9FLAO</name>
<evidence type="ECO:0000313" key="3">
    <source>
        <dbReference type="Proteomes" id="UP000264330"/>
    </source>
</evidence>
<reference evidence="2 3" key="1">
    <citation type="journal article" date="2018" name="Nat. Biotechnol.">
        <title>A standardized bacterial taxonomy based on genome phylogeny substantially revises the tree of life.</title>
        <authorList>
            <person name="Parks D.H."/>
            <person name="Chuvochina M."/>
            <person name="Waite D.W."/>
            <person name="Rinke C."/>
            <person name="Skarshewski A."/>
            <person name="Chaumeil P.A."/>
            <person name="Hugenholtz P."/>
        </authorList>
    </citation>
    <scope>NUCLEOTIDE SEQUENCE [LARGE SCALE GENOMIC DNA]</scope>
    <source>
        <strain evidence="2">UBA9359</strain>
    </source>
</reference>
<gene>
    <name evidence="2" type="ORF">DGQ38_18550</name>
</gene>
<dbReference type="EMBL" id="DPMF01000423">
    <property type="protein sequence ID" value="HCV83042.1"/>
    <property type="molecule type" value="Genomic_DNA"/>
</dbReference>
<evidence type="ECO:0000256" key="1">
    <source>
        <dbReference type="SAM" id="MobiDB-lite"/>
    </source>
</evidence>